<dbReference type="HAMAP" id="MF_01537">
    <property type="entry name" value="Nucleos_phosphorylase_PpnP"/>
    <property type="match status" value="1"/>
</dbReference>
<dbReference type="SUPFAM" id="SSF51182">
    <property type="entry name" value="RmlC-like cupins"/>
    <property type="match status" value="1"/>
</dbReference>
<dbReference type="InterPro" id="IPR009664">
    <property type="entry name" value="Ppnp"/>
</dbReference>
<comment type="catalytic activity">
    <reaction evidence="3">
        <text>cytidine + phosphate = cytosine + alpha-D-ribose 1-phosphate</text>
        <dbReference type="Rhea" id="RHEA:52540"/>
        <dbReference type="ChEBI" id="CHEBI:16040"/>
        <dbReference type="ChEBI" id="CHEBI:17562"/>
        <dbReference type="ChEBI" id="CHEBI:43474"/>
        <dbReference type="ChEBI" id="CHEBI:57720"/>
        <dbReference type="EC" id="2.4.2.2"/>
    </reaction>
</comment>
<dbReference type="EC" id="2.4.2.2" evidence="3"/>
<evidence type="ECO:0000256" key="1">
    <source>
        <dbReference type="ARBA" id="ARBA00022676"/>
    </source>
</evidence>
<dbReference type="InterPro" id="IPR014710">
    <property type="entry name" value="RmlC-like_jellyroll"/>
</dbReference>
<proteinExistence type="inferred from homology"/>
<comment type="catalytic activity">
    <reaction evidence="3">
        <text>uridine + phosphate = alpha-D-ribose 1-phosphate + uracil</text>
        <dbReference type="Rhea" id="RHEA:24388"/>
        <dbReference type="ChEBI" id="CHEBI:16704"/>
        <dbReference type="ChEBI" id="CHEBI:17568"/>
        <dbReference type="ChEBI" id="CHEBI:43474"/>
        <dbReference type="ChEBI" id="CHEBI:57720"/>
        <dbReference type="EC" id="2.4.2.2"/>
    </reaction>
</comment>
<dbReference type="GO" id="GO:0009032">
    <property type="term" value="F:thymidine phosphorylase activity"/>
    <property type="evidence" value="ECO:0007669"/>
    <property type="project" value="RHEA"/>
</dbReference>
<accession>A0A2S0MEZ3</accession>
<dbReference type="Gene3D" id="2.60.120.10">
    <property type="entry name" value="Jelly Rolls"/>
    <property type="match status" value="1"/>
</dbReference>
<keyword evidence="5" id="KW-1185">Reference proteome</keyword>
<dbReference type="EC" id="2.4.2.1" evidence="3"/>
<comment type="catalytic activity">
    <reaction evidence="3">
        <text>xanthosine + phosphate = alpha-D-ribose 1-phosphate + xanthine</text>
        <dbReference type="Rhea" id="RHEA:27638"/>
        <dbReference type="ChEBI" id="CHEBI:17712"/>
        <dbReference type="ChEBI" id="CHEBI:18107"/>
        <dbReference type="ChEBI" id="CHEBI:43474"/>
        <dbReference type="ChEBI" id="CHEBI:57720"/>
        <dbReference type="EC" id="2.4.2.1"/>
    </reaction>
</comment>
<gene>
    <name evidence="3" type="primary">ppnP</name>
    <name evidence="4" type="ORF">C6570_09275</name>
</gene>
<dbReference type="Proteomes" id="UP000239709">
    <property type="component" value="Chromosome"/>
</dbReference>
<organism evidence="4 5">
    <name type="scientific">Ottowia oryzae</name>
    <dbReference type="NCBI Taxonomy" id="2109914"/>
    <lineage>
        <taxon>Bacteria</taxon>
        <taxon>Pseudomonadati</taxon>
        <taxon>Pseudomonadota</taxon>
        <taxon>Betaproteobacteria</taxon>
        <taxon>Burkholderiales</taxon>
        <taxon>Comamonadaceae</taxon>
        <taxon>Ottowia</taxon>
    </lineage>
</organism>
<dbReference type="PANTHER" id="PTHR36540:SF1">
    <property type="entry name" value="PYRIMIDINE_PURINE NUCLEOSIDE PHOSPHORYLASE"/>
    <property type="match status" value="1"/>
</dbReference>
<dbReference type="AlphaFoldDB" id="A0A2S0MEZ3"/>
<comment type="function">
    <text evidence="3">Catalyzes the phosphorolysis of diverse nucleosides, yielding D-ribose 1-phosphate and the respective free bases. Can use uridine, adenosine, guanosine, cytidine, thymidine, inosine and xanthosine as substrates. Also catalyzes the reverse reactions.</text>
</comment>
<sequence>MTTETIANVTLTTKANVYFDGKCVSHGFTAADGSKASVGVVLPATLTFTTGAAETMECVAGSCEYKLAGSDAWQRSSAGETFSVPANSSFDIRVTDSYHYICRYA</sequence>
<dbReference type="GO" id="GO:0004731">
    <property type="term" value="F:purine-nucleoside phosphorylase activity"/>
    <property type="evidence" value="ECO:0007669"/>
    <property type="project" value="UniProtKB-UniRule"/>
</dbReference>
<dbReference type="GO" id="GO:0005829">
    <property type="term" value="C:cytosol"/>
    <property type="evidence" value="ECO:0007669"/>
    <property type="project" value="TreeGrafter"/>
</dbReference>
<keyword evidence="2 3" id="KW-0808">Transferase</keyword>
<keyword evidence="1 3" id="KW-0328">Glycosyltransferase</keyword>
<dbReference type="OrthoDB" id="9793848at2"/>
<dbReference type="CDD" id="cd20296">
    <property type="entry name" value="cupin_PpnP-like"/>
    <property type="match status" value="1"/>
</dbReference>
<dbReference type="Pfam" id="PF06865">
    <property type="entry name" value="Ppnp"/>
    <property type="match status" value="1"/>
</dbReference>
<evidence type="ECO:0000313" key="4">
    <source>
        <dbReference type="EMBL" id="AVO34396.1"/>
    </source>
</evidence>
<comment type="catalytic activity">
    <reaction evidence="3">
        <text>adenosine + phosphate = alpha-D-ribose 1-phosphate + adenine</text>
        <dbReference type="Rhea" id="RHEA:27642"/>
        <dbReference type="ChEBI" id="CHEBI:16335"/>
        <dbReference type="ChEBI" id="CHEBI:16708"/>
        <dbReference type="ChEBI" id="CHEBI:43474"/>
        <dbReference type="ChEBI" id="CHEBI:57720"/>
        <dbReference type="EC" id="2.4.2.1"/>
    </reaction>
</comment>
<dbReference type="RefSeq" id="WP_106702949.1">
    <property type="nucleotide sequence ID" value="NZ_CP027666.1"/>
</dbReference>
<evidence type="ECO:0000256" key="3">
    <source>
        <dbReference type="HAMAP-Rule" id="MF_01537"/>
    </source>
</evidence>
<comment type="catalytic activity">
    <reaction evidence="3">
        <text>inosine + phosphate = alpha-D-ribose 1-phosphate + hypoxanthine</text>
        <dbReference type="Rhea" id="RHEA:27646"/>
        <dbReference type="ChEBI" id="CHEBI:17368"/>
        <dbReference type="ChEBI" id="CHEBI:17596"/>
        <dbReference type="ChEBI" id="CHEBI:43474"/>
        <dbReference type="ChEBI" id="CHEBI:57720"/>
        <dbReference type="EC" id="2.4.2.1"/>
    </reaction>
</comment>
<dbReference type="PANTHER" id="PTHR36540">
    <property type="entry name" value="PYRIMIDINE/PURINE NUCLEOSIDE PHOSPHORYLASE"/>
    <property type="match status" value="1"/>
</dbReference>
<comment type="catalytic activity">
    <reaction evidence="3">
        <text>guanosine + phosphate = alpha-D-ribose 1-phosphate + guanine</text>
        <dbReference type="Rhea" id="RHEA:13233"/>
        <dbReference type="ChEBI" id="CHEBI:16235"/>
        <dbReference type="ChEBI" id="CHEBI:16750"/>
        <dbReference type="ChEBI" id="CHEBI:43474"/>
        <dbReference type="ChEBI" id="CHEBI:57720"/>
        <dbReference type="EC" id="2.4.2.1"/>
    </reaction>
</comment>
<dbReference type="GO" id="GO:0004850">
    <property type="term" value="F:uridine phosphorylase activity"/>
    <property type="evidence" value="ECO:0007669"/>
    <property type="project" value="RHEA"/>
</dbReference>
<dbReference type="GO" id="GO:0047975">
    <property type="term" value="F:guanosine phosphorylase activity"/>
    <property type="evidence" value="ECO:0007669"/>
    <property type="project" value="RHEA"/>
</dbReference>
<dbReference type="KEGG" id="otk:C6570_09275"/>
<name>A0A2S0MEZ3_9BURK</name>
<dbReference type="InterPro" id="IPR011051">
    <property type="entry name" value="RmlC_Cupin_sf"/>
</dbReference>
<comment type="catalytic activity">
    <reaction evidence="3">
        <text>thymidine + phosphate = 2-deoxy-alpha-D-ribose 1-phosphate + thymine</text>
        <dbReference type="Rhea" id="RHEA:16037"/>
        <dbReference type="ChEBI" id="CHEBI:17748"/>
        <dbReference type="ChEBI" id="CHEBI:17821"/>
        <dbReference type="ChEBI" id="CHEBI:43474"/>
        <dbReference type="ChEBI" id="CHEBI:57259"/>
        <dbReference type="EC" id="2.4.2.2"/>
    </reaction>
</comment>
<comment type="catalytic activity">
    <reaction evidence="3">
        <text>a purine D-ribonucleoside + phosphate = a purine nucleobase + alpha-D-ribose 1-phosphate</text>
        <dbReference type="Rhea" id="RHEA:19805"/>
        <dbReference type="ChEBI" id="CHEBI:26386"/>
        <dbReference type="ChEBI" id="CHEBI:43474"/>
        <dbReference type="ChEBI" id="CHEBI:57720"/>
        <dbReference type="ChEBI" id="CHEBI:142355"/>
        <dbReference type="EC" id="2.4.2.1"/>
    </reaction>
</comment>
<evidence type="ECO:0000313" key="5">
    <source>
        <dbReference type="Proteomes" id="UP000239709"/>
    </source>
</evidence>
<comment type="similarity">
    <text evidence="3">Belongs to the nucleoside phosphorylase PpnP family.</text>
</comment>
<reference evidence="4 5" key="1">
    <citation type="submission" date="2018-03" db="EMBL/GenBank/DDBJ databases">
        <title>Genome sequencing of Ottowia sp.</title>
        <authorList>
            <person name="Kim S.-J."/>
            <person name="Heo J."/>
            <person name="Kwon S.-W."/>
        </authorList>
    </citation>
    <scope>NUCLEOTIDE SEQUENCE [LARGE SCALE GENOMIC DNA]</scope>
    <source>
        <strain evidence="4 5">KADR8-3</strain>
    </source>
</reference>
<dbReference type="EMBL" id="CP027666">
    <property type="protein sequence ID" value="AVO34396.1"/>
    <property type="molecule type" value="Genomic_DNA"/>
</dbReference>
<evidence type="ECO:0000256" key="2">
    <source>
        <dbReference type="ARBA" id="ARBA00022679"/>
    </source>
</evidence>
<protein>
    <recommendedName>
        <fullName evidence="3">Pyrimidine/purine nucleoside phosphorylase</fullName>
        <ecNumber evidence="3">2.4.2.1</ecNumber>
        <ecNumber evidence="3">2.4.2.2</ecNumber>
    </recommendedName>
    <alternativeName>
        <fullName evidence="3">Adenosine phosphorylase</fullName>
    </alternativeName>
    <alternativeName>
        <fullName evidence="3">Cytidine phosphorylase</fullName>
    </alternativeName>
    <alternativeName>
        <fullName evidence="3">Guanosine phosphorylase</fullName>
    </alternativeName>
    <alternativeName>
        <fullName evidence="3">Inosine phosphorylase</fullName>
    </alternativeName>
    <alternativeName>
        <fullName evidence="3">Thymidine phosphorylase</fullName>
    </alternativeName>
    <alternativeName>
        <fullName evidence="3">Uridine phosphorylase</fullName>
    </alternativeName>
    <alternativeName>
        <fullName evidence="3">Xanthosine phosphorylase</fullName>
    </alternativeName>
</protein>